<evidence type="ECO:0000313" key="3">
    <source>
        <dbReference type="Proteomes" id="UP000271162"/>
    </source>
</evidence>
<sequence length="81" mass="8403">MPIYQPGPAGGGGSPMMPAGGAIAPRIGGVMPMPGPGGPIMAQRAVPMGVGSSSRPMDRHGFDEYDDVDMGHGYDRGHYRY</sequence>
<dbReference type="WBParaSite" id="NBR_0000386301-mRNA-1">
    <property type="protein sequence ID" value="NBR_0000386301-mRNA-1"/>
    <property type="gene ID" value="NBR_0000386301"/>
</dbReference>
<protein>
    <submittedName>
        <fullName evidence="4">Cell division protein FtsZ</fullName>
    </submittedName>
</protein>
<dbReference type="EMBL" id="UYSL01006337">
    <property type="protein sequence ID" value="VDL67452.1"/>
    <property type="molecule type" value="Genomic_DNA"/>
</dbReference>
<reference evidence="2 3" key="2">
    <citation type="submission" date="2018-11" db="EMBL/GenBank/DDBJ databases">
        <authorList>
            <consortium name="Pathogen Informatics"/>
        </authorList>
    </citation>
    <scope>NUCLEOTIDE SEQUENCE [LARGE SCALE GENOMIC DNA]</scope>
</reference>
<organism evidence="4">
    <name type="scientific">Nippostrongylus brasiliensis</name>
    <name type="common">Rat hookworm</name>
    <dbReference type="NCBI Taxonomy" id="27835"/>
    <lineage>
        <taxon>Eukaryota</taxon>
        <taxon>Metazoa</taxon>
        <taxon>Ecdysozoa</taxon>
        <taxon>Nematoda</taxon>
        <taxon>Chromadorea</taxon>
        <taxon>Rhabditida</taxon>
        <taxon>Rhabditina</taxon>
        <taxon>Rhabditomorpha</taxon>
        <taxon>Strongyloidea</taxon>
        <taxon>Heligmosomidae</taxon>
        <taxon>Nippostrongylus</taxon>
    </lineage>
</organism>
<evidence type="ECO:0000313" key="4">
    <source>
        <dbReference type="WBParaSite" id="NBR_0000386301-mRNA-1"/>
    </source>
</evidence>
<feature type="region of interest" description="Disordered" evidence="1">
    <location>
        <begin position="1"/>
        <end position="20"/>
    </location>
</feature>
<name>A0A0N4XMW1_NIPBR</name>
<reference evidence="4" key="1">
    <citation type="submission" date="2017-02" db="UniProtKB">
        <authorList>
            <consortium name="WormBaseParasite"/>
        </authorList>
    </citation>
    <scope>IDENTIFICATION</scope>
</reference>
<keyword evidence="3" id="KW-1185">Reference proteome</keyword>
<accession>A0A0N4XMW1</accession>
<dbReference type="AlphaFoldDB" id="A0A0N4XMW1"/>
<evidence type="ECO:0000256" key="1">
    <source>
        <dbReference type="SAM" id="MobiDB-lite"/>
    </source>
</evidence>
<evidence type="ECO:0000313" key="2">
    <source>
        <dbReference type="EMBL" id="VDL67452.1"/>
    </source>
</evidence>
<proteinExistence type="predicted"/>
<dbReference type="Proteomes" id="UP000271162">
    <property type="component" value="Unassembled WGS sequence"/>
</dbReference>
<gene>
    <name evidence="2" type="ORF">NBR_LOCUS3863</name>
</gene>
<feature type="compositionally biased region" description="Basic and acidic residues" evidence="1">
    <location>
        <begin position="56"/>
        <end position="69"/>
    </location>
</feature>
<feature type="region of interest" description="Disordered" evidence="1">
    <location>
        <begin position="34"/>
        <end position="69"/>
    </location>
</feature>